<feature type="transmembrane region" description="Helical" evidence="5">
    <location>
        <begin position="249"/>
        <end position="273"/>
    </location>
</feature>
<dbReference type="EMBL" id="RJKE01000001">
    <property type="protein sequence ID" value="ROO90265.1"/>
    <property type="molecule type" value="Genomic_DNA"/>
</dbReference>
<dbReference type="RefSeq" id="WP_123669244.1">
    <property type="nucleotide sequence ID" value="NZ_RJKE01000001.1"/>
</dbReference>
<dbReference type="GO" id="GO:0050136">
    <property type="term" value="F:NADH dehydrogenase (quinone) (non-electrogenic) activity"/>
    <property type="evidence" value="ECO:0007669"/>
    <property type="project" value="UniProtKB-UniRule"/>
</dbReference>
<comment type="similarity">
    <text evidence="5">Belongs to the complex I subunit 2 family.</text>
</comment>
<dbReference type="InterPro" id="IPR001750">
    <property type="entry name" value="ND/Mrp_TM"/>
</dbReference>
<proteinExistence type="inferred from homology"/>
<feature type="transmembrane region" description="Helical" evidence="5">
    <location>
        <begin position="382"/>
        <end position="407"/>
    </location>
</feature>
<organism evidence="8 9">
    <name type="scientific">Actinocorallia herbida</name>
    <dbReference type="NCBI Taxonomy" id="58109"/>
    <lineage>
        <taxon>Bacteria</taxon>
        <taxon>Bacillati</taxon>
        <taxon>Actinomycetota</taxon>
        <taxon>Actinomycetes</taxon>
        <taxon>Streptosporangiales</taxon>
        <taxon>Thermomonosporaceae</taxon>
        <taxon>Actinocorallia</taxon>
    </lineage>
</organism>
<evidence type="ECO:0000313" key="9">
    <source>
        <dbReference type="Proteomes" id="UP000272400"/>
    </source>
</evidence>
<evidence type="ECO:0000256" key="4">
    <source>
        <dbReference type="ARBA" id="ARBA00023136"/>
    </source>
</evidence>
<comment type="function">
    <text evidence="5">NDH-1 shuttles electrons from NADH, via FMN and iron-sulfur (Fe-S) centers, to quinones in the respiratory chain. The immediate electron acceptor for the enzyme in this species is believed to be a menaquinone. Couples the redox reaction to proton translocation (for every two electrons transferred, four hydrogen ions are translocated across the cytoplasmic membrane), and thus conserves the redox energy in a proton gradient.</text>
</comment>
<dbReference type="GO" id="GO:0048038">
    <property type="term" value="F:quinone binding"/>
    <property type="evidence" value="ECO:0007669"/>
    <property type="project" value="UniProtKB-KW"/>
</dbReference>
<feature type="transmembrane region" description="Helical" evidence="5">
    <location>
        <begin position="84"/>
        <end position="105"/>
    </location>
</feature>
<feature type="transmembrane region" description="Helical" evidence="5">
    <location>
        <begin position="279"/>
        <end position="299"/>
    </location>
</feature>
<keyword evidence="5" id="KW-1003">Cell membrane</keyword>
<accession>A0A3N1D9R1</accession>
<comment type="caution">
    <text evidence="8">The sequence shown here is derived from an EMBL/GenBank/DDBJ whole genome shotgun (WGS) entry which is preliminary data.</text>
</comment>
<keyword evidence="3 5" id="KW-1133">Transmembrane helix</keyword>
<feature type="domain" description="NADH:quinone oxidoreductase/Mrp antiporter transmembrane" evidence="7">
    <location>
        <begin position="134"/>
        <end position="433"/>
    </location>
</feature>
<comment type="catalytic activity">
    <reaction evidence="5">
        <text>a quinone + NADH + 5 H(+)(in) = a quinol + NAD(+) + 4 H(+)(out)</text>
        <dbReference type="Rhea" id="RHEA:57888"/>
        <dbReference type="ChEBI" id="CHEBI:15378"/>
        <dbReference type="ChEBI" id="CHEBI:24646"/>
        <dbReference type="ChEBI" id="CHEBI:57540"/>
        <dbReference type="ChEBI" id="CHEBI:57945"/>
        <dbReference type="ChEBI" id="CHEBI:132124"/>
    </reaction>
</comment>
<sequence length="492" mass="50610">MIQEIDYAAVAPVLVTAAAAVAVLLAGAFEVRGRILGWATAGALLAGLVAVLALVGGGVRTTFCVPSSLRDGGLPSCSYSADDFTLVFQGIVLAAAVLVVLLSLADLTLANVPLGEYYFLLLCSVTGVLTLVAARDLVLLAVGLETLALPVFALVALKRYDGRATEAAVKLLLVSVVSAAVLLFGISLVYGATGALHFDRIATAVVPPELEPVLTAGIVLVICGFAFKVAAVPFHTWTPDVYQGAPLPVAAFLSVVSKAGGFAGLGLVVALAFPARGDVWGPLLAVLAALTMTVGNVLALRQTQAVRLLAWSSVAQSGYMLAPLAVGEDTVTVAVAAMAGYLGFYAVMNLGAFAVVTGFASRREGEEGNLLKSYRGLARRNPVEGLALAFFLVCLAGLPPGIMGLIAKVVVFEAVMTGPVVWLAVVMALNTVIGLYYYAVWAIRLFAPEGKGENAPMPKALPFRVALGVTAVGAVLLSVLPNLLLHATLSVG</sequence>
<feature type="transmembrane region" description="Helical" evidence="5">
    <location>
        <begin position="169"/>
        <end position="193"/>
    </location>
</feature>
<evidence type="ECO:0000256" key="1">
    <source>
        <dbReference type="ARBA" id="ARBA00004127"/>
    </source>
</evidence>
<gene>
    <name evidence="5" type="primary">nuoN</name>
    <name evidence="8" type="ORF">EDD29_7987</name>
</gene>
<dbReference type="PANTHER" id="PTHR22773">
    <property type="entry name" value="NADH DEHYDROGENASE"/>
    <property type="match status" value="1"/>
</dbReference>
<keyword evidence="9" id="KW-1185">Reference proteome</keyword>
<feature type="transmembrane region" description="Helical" evidence="5">
    <location>
        <begin position="117"/>
        <end position="134"/>
    </location>
</feature>
<dbReference type="GO" id="GO:0042773">
    <property type="term" value="P:ATP synthesis coupled electron transport"/>
    <property type="evidence" value="ECO:0007669"/>
    <property type="project" value="InterPro"/>
</dbReference>
<keyword evidence="5" id="KW-0520">NAD</keyword>
<dbReference type="Pfam" id="PF00361">
    <property type="entry name" value="Proton_antipo_M"/>
    <property type="match status" value="1"/>
</dbReference>
<dbReference type="Proteomes" id="UP000272400">
    <property type="component" value="Unassembled WGS sequence"/>
</dbReference>
<feature type="transmembrane region" description="Helical" evidence="5">
    <location>
        <begin position="6"/>
        <end position="28"/>
    </location>
</feature>
<feature type="transmembrane region" description="Helical" evidence="5">
    <location>
        <begin position="419"/>
        <end position="440"/>
    </location>
</feature>
<feature type="transmembrane region" description="Helical" evidence="5">
    <location>
        <begin position="140"/>
        <end position="157"/>
    </location>
</feature>
<protein>
    <recommendedName>
        <fullName evidence="5">NADH-quinone oxidoreductase subunit N</fullName>
        <ecNumber evidence="5">7.1.1.-</ecNumber>
    </recommendedName>
    <alternativeName>
        <fullName evidence="5">NADH dehydrogenase I subunit N</fullName>
    </alternativeName>
    <alternativeName>
        <fullName evidence="5">NDH-1 subunit N</fullName>
    </alternativeName>
</protein>
<name>A0A3N1D9R1_9ACTN</name>
<feature type="transmembrane region" description="Helical" evidence="5">
    <location>
        <begin position="461"/>
        <end position="480"/>
    </location>
</feature>
<keyword evidence="5" id="KW-1278">Translocase</keyword>
<reference evidence="8 9" key="1">
    <citation type="submission" date="2018-11" db="EMBL/GenBank/DDBJ databases">
        <title>Sequencing the genomes of 1000 actinobacteria strains.</title>
        <authorList>
            <person name="Klenk H.-P."/>
        </authorList>
    </citation>
    <scope>NUCLEOTIDE SEQUENCE [LARGE SCALE GENOMIC DNA]</scope>
    <source>
        <strain evidence="8 9">DSM 44254</strain>
    </source>
</reference>
<dbReference type="GO" id="GO:0012505">
    <property type="term" value="C:endomembrane system"/>
    <property type="evidence" value="ECO:0007669"/>
    <property type="project" value="UniProtKB-SubCell"/>
</dbReference>
<keyword evidence="2 5" id="KW-0812">Transmembrane</keyword>
<feature type="transmembrane region" description="Helical" evidence="5">
    <location>
        <begin position="213"/>
        <end position="237"/>
    </location>
</feature>
<evidence type="ECO:0000256" key="3">
    <source>
        <dbReference type="ARBA" id="ARBA00022989"/>
    </source>
</evidence>
<evidence type="ECO:0000313" key="8">
    <source>
        <dbReference type="EMBL" id="ROO90265.1"/>
    </source>
</evidence>
<evidence type="ECO:0000256" key="2">
    <source>
        <dbReference type="ARBA" id="ARBA00022692"/>
    </source>
</evidence>
<feature type="transmembrane region" description="Helical" evidence="5">
    <location>
        <begin position="306"/>
        <end position="326"/>
    </location>
</feature>
<comment type="subcellular location">
    <subcellularLocation>
        <location evidence="5">Cell membrane</location>
        <topology evidence="5">Multi-pass membrane protein</topology>
    </subcellularLocation>
    <subcellularLocation>
        <location evidence="1">Endomembrane system</location>
        <topology evidence="1">Multi-pass membrane protein</topology>
    </subcellularLocation>
    <subcellularLocation>
        <location evidence="6">Membrane</location>
        <topology evidence="6">Multi-pass membrane protein</topology>
    </subcellularLocation>
</comment>
<keyword evidence="5" id="KW-0813">Transport</keyword>
<dbReference type="OrthoDB" id="9811718at2"/>
<dbReference type="HAMAP" id="MF_00445">
    <property type="entry name" value="NDH1_NuoN_1"/>
    <property type="match status" value="1"/>
</dbReference>
<keyword evidence="5" id="KW-0874">Quinone</keyword>
<dbReference type="PRINTS" id="PR01434">
    <property type="entry name" value="NADHDHGNASE5"/>
</dbReference>
<comment type="subunit">
    <text evidence="5">NDH-1 is composed of 14 different subunits. Subunits NuoA, H, J, K, L, M, N constitute the membrane sector of the complex.</text>
</comment>
<evidence type="ECO:0000256" key="5">
    <source>
        <dbReference type="HAMAP-Rule" id="MF_00445"/>
    </source>
</evidence>
<dbReference type="EC" id="7.1.1.-" evidence="5"/>
<keyword evidence="4 5" id="KW-0472">Membrane</keyword>
<dbReference type="AlphaFoldDB" id="A0A3N1D9R1"/>
<feature type="transmembrane region" description="Helical" evidence="5">
    <location>
        <begin position="338"/>
        <end position="361"/>
    </location>
</feature>
<dbReference type="InterPro" id="IPR010096">
    <property type="entry name" value="NADH-Q_OxRdtase_suN/2"/>
</dbReference>
<dbReference type="GO" id="GO:0005886">
    <property type="term" value="C:plasma membrane"/>
    <property type="evidence" value="ECO:0007669"/>
    <property type="project" value="UniProtKB-SubCell"/>
</dbReference>
<feature type="transmembrane region" description="Helical" evidence="5">
    <location>
        <begin position="35"/>
        <end position="59"/>
    </location>
</feature>
<evidence type="ECO:0000259" key="7">
    <source>
        <dbReference type="Pfam" id="PF00361"/>
    </source>
</evidence>
<dbReference type="GO" id="GO:0008137">
    <property type="term" value="F:NADH dehydrogenase (ubiquinone) activity"/>
    <property type="evidence" value="ECO:0007669"/>
    <property type="project" value="InterPro"/>
</dbReference>
<evidence type="ECO:0000256" key="6">
    <source>
        <dbReference type="RuleBase" id="RU000320"/>
    </source>
</evidence>